<dbReference type="FunFam" id="3.20.20.330:FF:000002">
    <property type="entry name" value="Homocysteine S-methyltransferase"/>
    <property type="match status" value="1"/>
</dbReference>
<dbReference type="EMBL" id="PUFO01000029">
    <property type="protein sequence ID" value="TDG78942.1"/>
    <property type="molecule type" value="Genomic_DNA"/>
</dbReference>
<dbReference type="GO" id="GO:0033528">
    <property type="term" value="P:S-methylmethionine cycle"/>
    <property type="evidence" value="ECO:0007669"/>
    <property type="project" value="TreeGrafter"/>
</dbReference>
<comment type="cofactor">
    <cofactor evidence="6">
        <name>Zn(2+)</name>
        <dbReference type="ChEBI" id="CHEBI:29105"/>
    </cofactor>
    <text evidence="6">Binds 1 zinc ion per subunit.</text>
</comment>
<reference evidence="9 10" key="1">
    <citation type="journal article" date="2019" name="Appl. Microbiol. Biotechnol.">
        <title>Uncovering carbohydrate metabolism through a genotype-phenotype association study of 56 lactic acid bacteria genomes.</title>
        <authorList>
            <person name="Buron-Moles G."/>
            <person name="Chailyan A."/>
            <person name="Dolejs I."/>
            <person name="Forster J."/>
            <person name="Miks M.H."/>
        </authorList>
    </citation>
    <scope>NUCLEOTIDE SEQUENCE [LARGE SCALE GENOMIC DNA]</scope>
    <source>
        <strain evidence="9 10">ATCC 49373</strain>
    </source>
</reference>
<evidence type="ECO:0000313" key="10">
    <source>
        <dbReference type="Proteomes" id="UP000294854"/>
    </source>
</evidence>
<feature type="binding site" evidence="7">
    <location>
        <position position="297"/>
    </location>
    <ligand>
        <name>Zn(2+)</name>
        <dbReference type="ChEBI" id="CHEBI:29105"/>
    </ligand>
</feature>
<dbReference type="GO" id="GO:0008898">
    <property type="term" value="F:S-adenosylmethionine-homocysteine S-methyltransferase activity"/>
    <property type="evidence" value="ECO:0007669"/>
    <property type="project" value="TreeGrafter"/>
</dbReference>
<dbReference type="Gene3D" id="3.20.20.330">
    <property type="entry name" value="Homocysteine-binding-like domain"/>
    <property type="match status" value="1"/>
</dbReference>
<keyword evidence="3 6" id="KW-0479">Metal-binding</keyword>
<name>A0A4R5NQC6_9LACO</name>
<keyword evidence="2 7" id="KW-0808">Transferase</keyword>
<dbReference type="GO" id="GO:0008270">
    <property type="term" value="F:zinc ion binding"/>
    <property type="evidence" value="ECO:0007669"/>
    <property type="project" value="InterPro"/>
</dbReference>
<gene>
    <name evidence="9" type="ORF">C5L31_000537</name>
</gene>
<organism evidence="9 10">
    <name type="scientific">Secundilactobacillus malefermentans</name>
    <dbReference type="NCBI Taxonomy" id="176292"/>
    <lineage>
        <taxon>Bacteria</taxon>
        <taxon>Bacillati</taxon>
        <taxon>Bacillota</taxon>
        <taxon>Bacilli</taxon>
        <taxon>Lactobacillales</taxon>
        <taxon>Lactobacillaceae</taxon>
        <taxon>Secundilactobacillus</taxon>
    </lineage>
</organism>
<feature type="domain" description="Hcy-binding" evidence="8">
    <location>
        <begin position="2"/>
        <end position="312"/>
    </location>
</feature>
<dbReference type="RefSeq" id="WP_010620425.1">
    <property type="nucleotide sequence ID" value="NZ_PUFO01000029.1"/>
</dbReference>
<dbReference type="InterPro" id="IPR051486">
    <property type="entry name" value="Hcy_S-methyltransferase"/>
</dbReference>
<evidence type="ECO:0000256" key="4">
    <source>
        <dbReference type="ARBA" id="ARBA00022833"/>
    </source>
</evidence>
<dbReference type="PIRSF" id="PIRSF037505">
    <property type="entry name" value="Betaine_HMT"/>
    <property type="match status" value="1"/>
</dbReference>
<evidence type="ECO:0000256" key="6">
    <source>
        <dbReference type="PIRSR" id="PIRSR037505-2"/>
    </source>
</evidence>
<evidence type="ECO:0000256" key="5">
    <source>
        <dbReference type="ARBA" id="ARBA00076752"/>
    </source>
</evidence>
<dbReference type="Proteomes" id="UP000294854">
    <property type="component" value="Unassembled WGS sequence"/>
</dbReference>
<dbReference type="GO" id="GO:0009086">
    <property type="term" value="P:methionine biosynthetic process"/>
    <property type="evidence" value="ECO:0007669"/>
    <property type="project" value="InterPro"/>
</dbReference>
<dbReference type="STRING" id="1122149.FD44_GL000325"/>
<dbReference type="PANTHER" id="PTHR46015">
    <property type="entry name" value="ZGC:172121"/>
    <property type="match status" value="1"/>
</dbReference>
<comment type="caution">
    <text evidence="9">The sequence shown here is derived from an EMBL/GenBank/DDBJ whole genome shotgun (WGS) entry which is preliminary data.</text>
</comment>
<evidence type="ECO:0000256" key="3">
    <source>
        <dbReference type="ARBA" id="ARBA00022723"/>
    </source>
</evidence>
<feature type="binding site" evidence="7">
    <location>
        <position position="298"/>
    </location>
    <ligand>
        <name>Zn(2+)</name>
        <dbReference type="ChEBI" id="CHEBI:29105"/>
    </ligand>
</feature>
<dbReference type="InterPro" id="IPR036589">
    <property type="entry name" value="HCY_dom_sf"/>
</dbReference>
<dbReference type="AlphaFoldDB" id="A0A4R5NQC6"/>
<keyword evidence="4 6" id="KW-0862">Zinc</keyword>
<dbReference type="PROSITE" id="PS50970">
    <property type="entry name" value="HCY"/>
    <property type="match status" value="1"/>
</dbReference>
<protein>
    <recommendedName>
        <fullName evidence="5">S-methylmethionine:homocysteine methyltransferase</fullName>
    </recommendedName>
</protein>
<dbReference type="PANTHER" id="PTHR46015:SF1">
    <property type="entry name" value="HOMOCYSTEINE S-METHYLTRANSFERASE-LIKE ISOFORM 1"/>
    <property type="match status" value="1"/>
</dbReference>
<keyword evidence="10" id="KW-1185">Reference proteome</keyword>
<dbReference type="Pfam" id="PF02574">
    <property type="entry name" value="S-methyl_trans"/>
    <property type="match status" value="1"/>
</dbReference>
<keyword evidence="1 7" id="KW-0489">Methyltransferase</keyword>
<dbReference type="GO" id="GO:0032259">
    <property type="term" value="P:methylation"/>
    <property type="evidence" value="ECO:0007669"/>
    <property type="project" value="UniProtKB-KW"/>
</dbReference>
<feature type="binding site" evidence="6 7">
    <location>
        <position position="232"/>
    </location>
    <ligand>
        <name>Zn(2+)</name>
        <dbReference type="ChEBI" id="CHEBI:29105"/>
    </ligand>
</feature>
<proteinExistence type="predicted"/>
<dbReference type="InterPro" id="IPR017226">
    <property type="entry name" value="BHMT-like"/>
</dbReference>
<accession>A0A4R5NQC6</accession>
<evidence type="ECO:0000256" key="7">
    <source>
        <dbReference type="PROSITE-ProRule" id="PRU00333"/>
    </source>
</evidence>
<evidence type="ECO:0000313" key="9">
    <source>
        <dbReference type="EMBL" id="TDG78942.1"/>
    </source>
</evidence>
<dbReference type="OrthoDB" id="9803687at2"/>
<evidence type="ECO:0000259" key="8">
    <source>
        <dbReference type="PROSITE" id="PS50970"/>
    </source>
</evidence>
<evidence type="ECO:0000256" key="2">
    <source>
        <dbReference type="ARBA" id="ARBA00022679"/>
    </source>
</evidence>
<dbReference type="NCBIfam" id="NF007020">
    <property type="entry name" value="PRK09485.1"/>
    <property type="match status" value="1"/>
</dbReference>
<dbReference type="InterPro" id="IPR003726">
    <property type="entry name" value="HCY_dom"/>
</dbReference>
<dbReference type="SUPFAM" id="SSF82282">
    <property type="entry name" value="Homocysteine S-methyltransferase"/>
    <property type="match status" value="1"/>
</dbReference>
<evidence type="ECO:0000256" key="1">
    <source>
        <dbReference type="ARBA" id="ARBA00022603"/>
    </source>
</evidence>
<sequence length="316" mass="34477">MTKSLPEILKNQPVVVDGAMATELEKHDIDTDNDLWSAMALIEQPEAIYDVHKSYFDAGAQVAITNTYQANIDAFVKAGVPADDAQKMITNAVEIAKRARDDAWTALTPAEQAAKGGFFAAGSVGPYGAFLANGAEYTGDYNLSVDELKDFHRSRMQLLANSGVDLFAFETQPQFKEAQSLANLLESEFPQQSAWISFSIRDSKTLCDGTSLAKAVSYFNDHDQIIAIGVNCTAMTNITAAIQTIKAVTDKPIIVYPNTGETYDPKTKTWQSQEEEASFEQLTPAWLKAGARMIGGCCRTTPKDIHDIADVLTNTK</sequence>